<sequence length="249" mass="26786">MLPTEQRVGAVVTVMNEQETIGGVLAELQRLPLTELIVVINGSRDASYDIVRSQTDATIVHTHAPLGHDVGRALGAKLARADVVLFLDGDIPVKAEELVPFALTAAQGSDIVLNDISPYVGRFEDRDAVTMVKEFVNRVMGRGDLGINSLTAVPHAMRSEAIARIGHPHLAVPPKAQVLAMLHGLVIRAAASVDVIAGNRTRAMNTGQHNPVAELIVGDHLEALHEALTAQGKRMAFPDPYRRRVMTMA</sequence>
<evidence type="ECO:0000256" key="8">
    <source>
        <dbReference type="ARBA" id="ARBA00037904"/>
    </source>
</evidence>
<comment type="subcellular location">
    <subcellularLocation>
        <location evidence="1">Cell membrane</location>
    </subcellularLocation>
</comment>
<dbReference type="Pfam" id="PF00535">
    <property type="entry name" value="Glycos_transf_2"/>
    <property type="match status" value="1"/>
</dbReference>
<proteinExistence type="inferred from homology"/>
<comment type="caution">
    <text evidence="12">The sequence shown here is derived from an EMBL/GenBank/DDBJ whole genome shotgun (WGS) entry which is preliminary data.</text>
</comment>
<dbReference type="InterPro" id="IPR001173">
    <property type="entry name" value="Glyco_trans_2-like"/>
</dbReference>
<evidence type="ECO:0000313" key="12">
    <source>
        <dbReference type="EMBL" id="MBD2848613.1"/>
    </source>
</evidence>
<evidence type="ECO:0000256" key="2">
    <source>
        <dbReference type="ARBA" id="ARBA00022475"/>
    </source>
</evidence>
<keyword evidence="4" id="KW-0808">Transferase</keyword>
<dbReference type="GO" id="GO:0016757">
    <property type="term" value="F:glycosyltransferase activity"/>
    <property type="evidence" value="ECO:0007669"/>
    <property type="project" value="UniProtKB-KW"/>
</dbReference>
<evidence type="ECO:0000256" key="3">
    <source>
        <dbReference type="ARBA" id="ARBA00022676"/>
    </source>
</evidence>
<evidence type="ECO:0000256" key="5">
    <source>
        <dbReference type="ARBA" id="ARBA00022746"/>
    </source>
</evidence>
<evidence type="ECO:0000256" key="4">
    <source>
        <dbReference type="ARBA" id="ARBA00022679"/>
    </source>
</evidence>
<keyword evidence="6" id="KW-0472">Membrane</keyword>
<organism evidence="12 13">
    <name type="scientific">Paenibacillus sabuli</name>
    <dbReference type="NCBI Taxonomy" id="2772509"/>
    <lineage>
        <taxon>Bacteria</taxon>
        <taxon>Bacillati</taxon>
        <taxon>Bacillota</taxon>
        <taxon>Bacilli</taxon>
        <taxon>Bacillales</taxon>
        <taxon>Paenibacillaceae</taxon>
        <taxon>Paenibacillus</taxon>
    </lineage>
</organism>
<evidence type="ECO:0000256" key="10">
    <source>
        <dbReference type="ARBA" id="ARBA00040345"/>
    </source>
</evidence>
<gene>
    <name evidence="12" type="ORF">IDH44_25870</name>
</gene>
<evidence type="ECO:0000256" key="9">
    <source>
        <dbReference type="ARBA" id="ARBA00038120"/>
    </source>
</evidence>
<dbReference type="GO" id="GO:0016117">
    <property type="term" value="P:carotenoid biosynthetic process"/>
    <property type="evidence" value="ECO:0007669"/>
    <property type="project" value="UniProtKB-KW"/>
</dbReference>
<keyword evidence="2" id="KW-1003">Cell membrane</keyword>
<dbReference type="PANTHER" id="PTHR43646:SF2">
    <property type="entry name" value="GLYCOSYLTRANSFERASE 2-LIKE DOMAIN-CONTAINING PROTEIN"/>
    <property type="match status" value="1"/>
</dbReference>
<keyword evidence="3" id="KW-0328">Glycosyltransferase</keyword>
<comment type="similarity">
    <text evidence="9">Belongs to the glycosyltransferase 2 family. CrtQ subfamily.</text>
</comment>
<dbReference type="EMBL" id="JACXIZ010000080">
    <property type="protein sequence ID" value="MBD2848613.1"/>
    <property type="molecule type" value="Genomic_DNA"/>
</dbReference>
<reference evidence="12" key="1">
    <citation type="submission" date="2020-09" db="EMBL/GenBank/DDBJ databases">
        <title>A novel bacterium of genus Paenibacillus, isolated from South China Sea.</title>
        <authorList>
            <person name="Huang H."/>
            <person name="Mo K."/>
            <person name="Hu Y."/>
        </authorList>
    </citation>
    <scope>NUCLEOTIDE SEQUENCE</scope>
    <source>
        <strain evidence="12">IB182496</strain>
    </source>
</reference>
<evidence type="ECO:0000256" key="1">
    <source>
        <dbReference type="ARBA" id="ARBA00004236"/>
    </source>
</evidence>
<comment type="function">
    <text evidence="7">Catalyzes the glycosylation of 4,4'-diaponeurosporenoate, i.e. the esterification of glucose at the C1'' position with the carboxyl group of 4,4'-diaponeurosporenic acid, to form glycosyl-4,4'-diaponeurosporenoate. This is a step in the biosynthesis of staphyloxanthin, an orange pigment present in most staphylococci strains.</text>
</comment>
<dbReference type="Proteomes" id="UP000621560">
    <property type="component" value="Unassembled WGS sequence"/>
</dbReference>
<dbReference type="GO" id="GO:0005886">
    <property type="term" value="C:plasma membrane"/>
    <property type="evidence" value="ECO:0007669"/>
    <property type="project" value="UniProtKB-SubCell"/>
</dbReference>
<keyword evidence="5" id="KW-0125">Carotenoid biosynthesis</keyword>
<evidence type="ECO:0000313" key="13">
    <source>
        <dbReference type="Proteomes" id="UP000621560"/>
    </source>
</evidence>
<dbReference type="SUPFAM" id="SSF53448">
    <property type="entry name" value="Nucleotide-diphospho-sugar transferases"/>
    <property type="match status" value="1"/>
</dbReference>
<feature type="domain" description="Glycosyltransferase 2-like" evidence="11">
    <location>
        <begin position="11"/>
        <end position="113"/>
    </location>
</feature>
<dbReference type="Gene3D" id="3.90.550.10">
    <property type="entry name" value="Spore Coat Polysaccharide Biosynthesis Protein SpsA, Chain A"/>
    <property type="match status" value="1"/>
</dbReference>
<dbReference type="InterPro" id="IPR029044">
    <property type="entry name" value="Nucleotide-diphossugar_trans"/>
</dbReference>
<keyword evidence="13" id="KW-1185">Reference proteome</keyword>
<evidence type="ECO:0000259" key="11">
    <source>
        <dbReference type="Pfam" id="PF00535"/>
    </source>
</evidence>
<accession>A0A927GUF3</accession>
<dbReference type="AlphaFoldDB" id="A0A927GUF3"/>
<name>A0A927GUF3_9BACL</name>
<protein>
    <recommendedName>
        <fullName evidence="10">4,4'-diaponeurosporenoate glycosyltransferase</fullName>
    </recommendedName>
</protein>
<evidence type="ECO:0000256" key="7">
    <source>
        <dbReference type="ARBA" id="ARBA00037281"/>
    </source>
</evidence>
<dbReference type="PANTHER" id="PTHR43646">
    <property type="entry name" value="GLYCOSYLTRANSFERASE"/>
    <property type="match status" value="1"/>
</dbReference>
<comment type="pathway">
    <text evidence="8">Carotenoid biosynthesis; staphyloxanthin biosynthesis; staphyloxanthin from farnesyl diphosphate: step 4/5.</text>
</comment>
<evidence type="ECO:0000256" key="6">
    <source>
        <dbReference type="ARBA" id="ARBA00023136"/>
    </source>
</evidence>